<name>A0A8S5Q5R3_9CAUD</name>
<organism evidence="1">
    <name type="scientific">Caudovirales sp. ctlwr10</name>
    <dbReference type="NCBI Taxonomy" id="2825771"/>
    <lineage>
        <taxon>Viruses</taxon>
        <taxon>Duplodnaviria</taxon>
        <taxon>Heunggongvirae</taxon>
        <taxon>Uroviricota</taxon>
        <taxon>Caudoviricetes</taxon>
    </lineage>
</organism>
<dbReference type="EMBL" id="BK015575">
    <property type="protein sequence ID" value="DAE14115.1"/>
    <property type="molecule type" value="Genomic_DNA"/>
</dbReference>
<evidence type="ECO:0000313" key="1">
    <source>
        <dbReference type="EMBL" id="DAE14115.1"/>
    </source>
</evidence>
<protein>
    <submittedName>
        <fullName evidence="1">Uncharacterized protein</fullName>
    </submittedName>
</protein>
<accession>A0A8S5Q5R3</accession>
<sequence>MNSNSGWCVLYVGGYYSNTAGRCGLFYFNGNYGSSNANSNIGARLLVCMLHFFARTIPRRLAKILPLQDGL</sequence>
<reference evidence="1" key="1">
    <citation type="journal article" date="2021" name="Proc. Natl. Acad. Sci. U.S.A.">
        <title>A Catalog of Tens of Thousands of Viruses from Human Metagenomes Reveals Hidden Associations with Chronic Diseases.</title>
        <authorList>
            <person name="Tisza M.J."/>
            <person name="Buck C.B."/>
        </authorList>
    </citation>
    <scope>NUCLEOTIDE SEQUENCE</scope>
    <source>
        <strain evidence="1">Ctlwr10</strain>
    </source>
</reference>
<proteinExistence type="predicted"/>